<dbReference type="SMART" id="SM00347">
    <property type="entry name" value="HTH_MARR"/>
    <property type="match status" value="1"/>
</dbReference>
<dbReference type="InterPro" id="IPR000835">
    <property type="entry name" value="HTH_MarR-typ"/>
</dbReference>
<evidence type="ECO:0000313" key="2">
    <source>
        <dbReference type="EMBL" id="MFC4265229.1"/>
    </source>
</evidence>
<dbReference type="InterPro" id="IPR039422">
    <property type="entry name" value="MarR/SlyA-like"/>
</dbReference>
<evidence type="ECO:0000259" key="1">
    <source>
        <dbReference type="PROSITE" id="PS50995"/>
    </source>
</evidence>
<dbReference type="InterPro" id="IPR036388">
    <property type="entry name" value="WH-like_DNA-bd_sf"/>
</dbReference>
<dbReference type="Gene3D" id="1.10.10.10">
    <property type="entry name" value="Winged helix-like DNA-binding domain superfamily/Winged helix DNA-binding domain"/>
    <property type="match status" value="1"/>
</dbReference>
<dbReference type="PROSITE" id="PS50995">
    <property type="entry name" value="HTH_MARR_2"/>
    <property type="match status" value="1"/>
</dbReference>
<dbReference type="Pfam" id="PF01047">
    <property type="entry name" value="MarR"/>
    <property type="match status" value="1"/>
</dbReference>
<dbReference type="Proteomes" id="UP001595773">
    <property type="component" value="Unassembled WGS sequence"/>
</dbReference>
<dbReference type="PANTHER" id="PTHR33164:SF57">
    <property type="entry name" value="MARR-FAMILY TRANSCRIPTIONAL REGULATOR"/>
    <property type="match status" value="1"/>
</dbReference>
<keyword evidence="3" id="KW-1185">Reference proteome</keyword>
<dbReference type="SUPFAM" id="SSF46785">
    <property type="entry name" value="Winged helix' DNA-binding domain"/>
    <property type="match status" value="1"/>
</dbReference>
<dbReference type="RefSeq" id="WP_230067255.1">
    <property type="nucleotide sequence ID" value="NZ_BAABLL010000003.1"/>
</dbReference>
<name>A0ABV8R1M3_9MICC</name>
<comment type="caution">
    <text evidence="2">The sequence shown here is derived from an EMBL/GenBank/DDBJ whole genome shotgun (WGS) entry which is preliminary data.</text>
</comment>
<reference evidence="3" key="1">
    <citation type="journal article" date="2019" name="Int. J. Syst. Evol. Microbiol.">
        <title>The Global Catalogue of Microorganisms (GCM) 10K type strain sequencing project: providing services to taxonomists for standard genome sequencing and annotation.</title>
        <authorList>
            <consortium name="The Broad Institute Genomics Platform"/>
            <consortium name="The Broad Institute Genome Sequencing Center for Infectious Disease"/>
            <person name="Wu L."/>
            <person name="Ma J."/>
        </authorList>
    </citation>
    <scope>NUCLEOTIDE SEQUENCE [LARGE SCALE GENOMIC DNA]</scope>
    <source>
        <strain evidence="3">CGMCC 1.10698</strain>
    </source>
</reference>
<accession>A0ABV8R1M3</accession>
<dbReference type="PANTHER" id="PTHR33164">
    <property type="entry name" value="TRANSCRIPTIONAL REGULATOR, MARR FAMILY"/>
    <property type="match status" value="1"/>
</dbReference>
<dbReference type="PRINTS" id="PR00598">
    <property type="entry name" value="HTHMARR"/>
</dbReference>
<feature type="domain" description="HTH marR-type" evidence="1">
    <location>
        <begin position="35"/>
        <end position="177"/>
    </location>
</feature>
<dbReference type="EMBL" id="JBHSCQ010000006">
    <property type="protein sequence ID" value="MFC4265229.1"/>
    <property type="molecule type" value="Genomic_DNA"/>
</dbReference>
<proteinExistence type="predicted"/>
<protein>
    <submittedName>
        <fullName evidence="2">MarR family winged helix-turn-helix transcriptional regulator</fullName>
    </submittedName>
</protein>
<evidence type="ECO:0000313" key="3">
    <source>
        <dbReference type="Proteomes" id="UP001595773"/>
    </source>
</evidence>
<gene>
    <name evidence="2" type="ORF">ACFOW9_06410</name>
</gene>
<sequence length="182" mass="20586">MSVSRKPPASTMDSMLDPRVIDPHLELVDHSSLSEDEITQVVNVLKGIRHWREAEAALSFESRNHMRLNETDMKALRFLVMSKNQKMVATPGLLAEHLNISTAATTKMLDRLTAAGHIERSVHPTDRRAVMITITEGTHEQVRETVGRSHARRFDVAARLTPDEREVVIRFLNDLSDTSNKQ</sequence>
<organism evidence="2 3">
    <name type="scientific">Arthrobacter cryoconiti</name>
    <dbReference type="NCBI Taxonomy" id="748907"/>
    <lineage>
        <taxon>Bacteria</taxon>
        <taxon>Bacillati</taxon>
        <taxon>Actinomycetota</taxon>
        <taxon>Actinomycetes</taxon>
        <taxon>Micrococcales</taxon>
        <taxon>Micrococcaceae</taxon>
        <taxon>Arthrobacter</taxon>
    </lineage>
</organism>
<dbReference type="InterPro" id="IPR036390">
    <property type="entry name" value="WH_DNA-bd_sf"/>
</dbReference>